<accession>A0P2T8</accession>
<gene>
    <name evidence="2" type="ORF">SIAM614_00827</name>
</gene>
<protein>
    <submittedName>
        <fullName evidence="2">Uncharacterized protein</fullName>
    </submittedName>
</protein>
<feature type="region of interest" description="Disordered" evidence="1">
    <location>
        <begin position="176"/>
        <end position="209"/>
    </location>
</feature>
<sequence>MPPFFVCGSLSNVRPIDSAPPVAQEPVVDAPAPKQGLFGRLKVLFLLGKSPKQSAPNAGLPHLPIADEVPAKTVKLNIKHPHEYGPKKSSFNEEEFKQPSNEATRRRSSVNTEKIDDMLSLHGGHDFSDELSGQKPKGRYIDDPYQFRSGSQGEKVPEKEEIGRLFSFDYNSDEEYSGLDKSKIKGDAAPGLGVRNATPSGGRESVNRLTGSGLVSKYRNIFEKTGG</sequence>
<reference evidence="2 3" key="1">
    <citation type="submission" date="2006-05" db="EMBL/GenBank/DDBJ databases">
        <authorList>
            <person name="King G."/>
            <person name="Ferriera S."/>
            <person name="Johnson J."/>
            <person name="Kravitz S."/>
            <person name="Beeson K."/>
            <person name="Sutton G."/>
            <person name="Rogers Y.-H."/>
            <person name="Friedman R."/>
            <person name="Frazier M."/>
            <person name="Venter J.C."/>
        </authorList>
    </citation>
    <scope>NUCLEOTIDE SEQUENCE [LARGE SCALE GENOMIC DNA]</scope>
    <source>
        <strain evidence="3">ATCC 25650 / DSM 13394 / JCM 20685 / NBRC 16684 / NCIMB 2208 / IAM 12614 / B1</strain>
    </source>
</reference>
<organism evidence="2 3">
    <name type="scientific">Roseibium aggregatum (strain ATCC 25650 / DSM 13394 / JCM 20685 / NBRC 16684 / NCIMB 2208 / IAM 12614 / B1)</name>
    <name type="common">Stappia aggregata</name>
    <dbReference type="NCBI Taxonomy" id="384765"/>
    <lineage>
        <taxon>Bacteria</taxon>
        <taxon>Pseudomonadati</taxon>
        <taxon>Pseudomonadota</taxon>
        <taxon>Alphaproteobacteria</taxon>
        <taxon>Hyphomicrobiales</taxon>
        <taxon>Stappiaceae</taxon>
        <taxon>Roseibium</taxon>
    </lineage>
</organism>
<feature type="compositionally biased region" description="Basic and acidic residues" evidence="1">
    <location>
        <begin position="81"/>
        <end position="97"/>
    </location>
</feature>
<name>A0P2T8_ROSAI</name>
<dbReference type="EMBL" id="AAUW01000027">
    <property type="protein sequence ID" value="EAV40741.1"/>
    <property type="molecule type" value="Genomic_DNA"/>
</dbReference>
<dbReference type="Proteomes" id="UP000004848">
    <property type="component" value="Unassembled WGS sequence"/>
</dbReference>
<comment type="caution">
    <text evidence="2">The sequence shown here is derived from an EMBL/GenBank/DDBJ whole genome shotgun (WGS) entry which is preliminary data.</text>
</comment>
<feature type="region of interest" description="Disordered" evidence="1">
    <location>
        <begin position="81"/>
        <end position="160"/>
    </location>
</feature>
<evidence type="ECO:0000313" key="3">
    <source>
        <dbReference type="Proteomes" id="UP000004848"/>
    </source>
</evidence>
<evidence type="ECO:0000256" key="1">
    <source>
        <dbReference type="SAM" id="MobiDB-lite"/>
    </source>
</evidence>
<dbReference type="AlphaFoldDB" id="A0P2T8"/>
<dbReference type="RefSeq" id="WP_006939737.1">
    <property type="nucleotide sequence ID" value="NZ_AAUW01000027.1"/>
</dbReference>
<evidence type="ECO:0000313" key="2">
    <source>
        <dbReference type="EMBL" id="EAV40741.1"/>
    </source>
</evidence>
<dbReference type="GeneID" id="68849687"/>
<feature type="compositionally biased region" description="Basic and acidic residues" evidence="1">
    <location>
        <begin position="113"/>
        <end position="128"/>
    </location>
</feature>
<proteinExistence type="predicted"/>